<proteinExistence type="predicted"/>
<feature type="compositionally biased region" description="Basic residues" evidence="1">
    <location>
        <begin position="121"/>
        <end position="130"/>
    </location>
</feature>
<feature type="compositionally biased region" description="Basic and acidic residues" evidence="1">
    <location>
        <begin position="76"/>
        <end position="87"/>
    </location>
</feature>
<organism evidence="2 3">
    <name type="scientific">Cirrhinus molitorella</name>
    <name type="common">mud carp</name>
    <dbReference type="NCBI Taxonomy" id="172907"/>
    <lineage>
        <taxon>Eukaryota</taxon>
        <taxon>Metazoa</taxon>
        <taxon>Chordata</taxon>
        <taxon>Craniata</taxon>
        <taxon>Vertebrata</taxon>
        <taxon>Euteleostomi</taxon>
        <taxon>Actinopterygii</taxon>
        <taxon>Neopterygii</taxon>
        <taxon>Teleostei</taxon>
        <taxon>Ostariophysi</taxon>
        <taxon>Cypriniformes</taxon>
        <taxon>Cyprinidae</taxon>
        <taxon>Labeoninae</taxon>
        <taxon>Labeonini</taxon>
        <taxon>Cirrhinus</taxon>
    </lineage>
</organism>
<accession>A0AA88P4K8</accession>
<evidence type="ECO:0000256" key="1">
    <source>
        <dbReference type="SAM" id="MobiDB-lite"/>
    </source>
</evidence>
<evidence type="ECO:0000313" key="3">
    <source>
        <dbReference type="Proteomes" id="UP001187343"/>
    </source>
</evidence>
<feature type="region of interest" description="Disordered" evidence="1">
    <location>
        <begin position="1"/>
        <end position="23"/>
    </location>
</feature>
<feature type="compositionally biased region" description="Basic residues" evidence="1">
    <location>
        <begin position="57"/>
        <end position="75"/>
    </location>
</feature>
<gene>
    <name evidence="2" type="ORF">Q8A67_023129</name>
</gene>
<dbReference type="EMBL" id="JAUYZG010000023">
    <property type="protein sequence ID" value="KAK2870602.1"/>
    <property type="molecule type" value="Genomic_DNA"/>
</dbReference>
<comment type="caution">
    <text evidence="2">The sequence shown here is derived from an EMBL/GenBank/DDBJ whole genome shotgun (WGS) entry which is preliminary data.</text>
</comment>
<protein>
    <submittedName>
        <fullName evidence="2">Uncharacterized protein</fullName>
    </submittedName>
</protein>
<reference evidence="2" key="1">
    <citation type="submission" date="2023-08" db="EMBL/GenBank/DDBJ databases">
        <title>Chromosome-level Genome Assembly of mud carp (Cirrhinus molitorella).</title>
        <authorList>
            <person name="Liu H."/>
        </authorList>
    </citation>
    <scope>NUCLEOTIDE SEQUENCE</scope>
    <source>
        <strain evidence="2">Prfri</strain>
        <tissue evidence="2">Muscle</tissue>
    </source>
</reference>
<dbReference type="AlphaFoldDB" id="A0AA88P4K8"/>
<feature type="region of interest" description="Disordered" evidence="1">
    <location>
        <begin position="36"/>
        <end position="137"/>
    </location>
</feature>
<keyword evidence="3" id="KW-1185">Reference proteome</keyword>
<sequence>MILHHHARDLRIRPQTSRPELLPSEDACGLSLVIAGKPRTHTNGRNERRPGTLKNRASARNRQTARSHARTRGRRERGAGREREGEARLPPGLRRIASVARESGREDLRLSSCSGTSRAARGVRVHRPVRAKSTENRRRETLAAWLRGNEEKEKQSDRIS</sequence>
<evidence type="ECO:0000313" key="2">
    <source>
        <dbReference type="EMBL" id="KAK2870602.1"/>
    </source>
</evidence>
<name>A0AA88P4K8_9TELE</name>
<dbReference type="Proteomes" id="UP001187343">
    <property type="component" value="Unassembled WGS sequence"/>
</dbReference>